<accession>A0A0A9CBY0</accession>
<reference evidence="1" key="2">
    <citation type="journal article" date="2015" name="Data Brief">
        <title>Shoot transcriptome of the giant reed, Arundo donax.</title>
        <authorList>
            <person name="Barrero R.A."/>
            <person name="Guerrero F.D."/>
            <person name="Moolhuijzen P."/>
            <person name="Goolsby J.A."/>
            <person name="Tidwell J."/>
            <person name="Bellgard S.E."/>
            <person name="Bellgard M.I."/>
        </authorList>
    </citation>
    <scope>NUCLEOTIDE SEQUENCE</scope>
    <source>
        <tissue evidence="1">Shoot tissue taken approximately 20 cm above the soil surface</tissue>
    </source>
</reference>
<dbReference type="EMBL" id="GBRH01224076">
    <property type="protein sequence ID" value="JAD73819.1"/>
    <property type="molecule type" value="Transcribed_RNA"/>
</dbReference>
<dbReference type="AlphaFoldDB" id="A0A0A9CBY0"/>
<organism evidence="1">
    <name type="scientific">Arundo donax</name>
    <name type="common">Giant reed</name>
    <name type="synonym">Donax arundinaceus</name>
    <dbReference type="NCBI Taxonomy" id="35708"/>
    <lineage>
        <taxon>Eukaryota</taxon>
        <taxon>Viridiplantae</taxon>
        <taxon>Streptophyta</taxon>
        <taxon>Embryophyta</taxon>
        <taxon>Tracheophyta</taxon>
        <taxon>Spermatophyta</taxon>
        <taxon>Magnoliopsida</taxon>
        <taxon>Liliopsida</taxon>
        <taxon>Poales</taxon>
        <taxon>Poaceae</taxon>
        <taxon>PACMAD clade</taxon>
        <taxon>Arundinoideae</taxon>
        <taxon>Arundineae</taxon>
        <taxon>Arundo</taxon>
    </lineage>
</organism>
<name>A0A0A9CBY0_ARUDO</name>
<reference evidence="1" key="1">
    <citation type="submission" date="2014-09" db="EMBL/GenBank/DDBJ databases">
        <authorList>
            <person name="Magalhaes I.L.F."/>
            <person name="Oliveira U."/>
            <person name="Santos F.R."/>
            <person name="Vidigal T.H.D.A."/>
            <person name="Brescovit A.D."/>
            <person name="Santos A.J."/>
        </authorList>
    </citation>
    <scope>NUCLEOTIDE SEQUENCE</scope>
    <source>
        <tissue evidence="1">Shoot tissue taken approximately 20 cm above the soil surface</tissue>
    </source>
</reference>
<evidence type="ECO:0000313" key="1">
    <source>
        <dbReference type="EMBL" id="JAD73819.1"/>
    </source>
</evidence>
<protein>
    <submittedName>
        <fullName evidence="1">Uncharacterized protein</fullName>
    </submittedName>
</protein>
<sequence length="40" mass="4630">MRKSISSCTYKPPTNRYNQGAVRHIILLWICLCTCTRNST</sequence>
<proteinExistence type="predicted"/>